<feature type="region of interest" description="Disordered" evidence="1">
    <location>
        <begin position="49"/>
        <end position="69"/>
    </location>
</feature>
<keyword evidence="3" id="KW-1185">Reference proteome</keyword>
<dbReference type="Proteomes" id="UP000322791">
    <property type="component" value="Unassembled WGS sequence"/>
</dbReference>
<evidence type="ECO:0000313" key="2">
    <source>
        <dbReference type="EMBL" id="TYZ08085.1"/>
    </source>
</evidence>
<comment type="caution">
    <text evidence="2">The sequence shown here is derived from an EMBL/GenBank/DDBJ whole genome shotgun (WGS) entry which is preliminary data.</text>
</comment>
<evidence type="ECO:0000256" key="1">
    <source>
        <dbReference type="SAM" id="MobiDB-lite"/>
    </source>
</evidence>
<proteinExistence type="predicted"/>
<dbReference type="RefSeq" id="WP_149071579.1">
    <property type="nucleotide sequence ID" value="NZ_VTHL01000014.1"/>
</dbReference>
<dbReference type="AlphaFoldDB" id="A0A5D6UYF1"/>
<name>A0A5D6UYF1_9BACT</name>
<gene>
    <name evidence="2" type="ORF">FY528_13645</name>
</gene>
<accession>A0A5D6UYF1</accession>
<reference evidence="2 3" key="1">
    <citation type="submission" date="2019-08" db="EMBL/GenBank/DDBJ databases">
        <authorList>
            <person name="Seo M.-J."/>
        </authorList>
    </citation>
    <scope>NUCLEOTIDE SEQUENCE [LARGE SCALE GENOMIC DNA]</scope>
    <source>
        <strain evidence="2 3">KIGAM108</strain>
    </source>
</reference>
<sequence>MARFPKSSFLLLAPALLLLALLGLALSLEYARPTAGHLPRPLVRHIPVVRKHPGPLHPRKHVGRPHHTS</sequence>
<protein>
    <submittedName>
        <fullName evidence="2">Uncharacterized protein</fullName>
    </submittedName>
</protein>
<evidence type="ECO:0000313" key="3">
    <source>
        <dbReference type="Proteomes" id="UP000322791"/>
    </source>
</evidence>
<organism evidence="2 3">
    <name type="scientific">Hymenobacter lutimineralis</name>
    <dbReference type="NCBI Taxonomy" id="2606448"/>
    <lineage>
        <taxon>Bacteria</taxon>
        <taxon>Pseudomonadati</taxon>
        <taxon>Bacteroidota</taxon>
        <taxon>Cytophagia</taxon>
        <taxon>Cytophagales</taxon>
        <taxon>Hymenobacteraceae</taxon>
        <taxon>Hymenobacter</taxon>
    </lineage>
</organism>
<dbReference type="EMBL" id="VTHL01000014">
    <property type="protein sequence ID" value="TYZ08085.1"/>
    <property type="molecule type" value="Genomic_DNA"/>
</dbReference>